<dbReference type="Pfam" id="PF01408">
    <property type="entry name" value="GFO_IDH_MocA"/>
    <property type="match status" value="1"/>
</dbReference>
<accession>A0A6A8DN74</accession>
<dbReference type="InterPro" id="IPR036291">
    <property type="entry name" value="NAD(P)-bd_dom_sf"/>
</dbReference>
<feature type="domain" description="Gfo/Idh/MocA-like oxidoreductase N-terminal" evidence="1">
    <location>
        <begin position="2"/>
        <end position="117"/>
    </location>
</feature>
<name>A0A6A8DN74_9BACI</name>
<dbReference type="Gene3D" id="3.30.360.10">
    <property type="entry name" value="Dihydrodipicolinate Reductase, domain 2"/>
    <property type="match status" value="1"/>
</dbReference>
<dbReference type="Pfam" id="PF22725">
    <property type="entry name" value="GFO_IDH_MocA_C3"/>
    <property type="match status" value="1"/>
</dbReference>
<dbReference type="PANTHER" id="PTHR43054">
    <property type="match status" value="1"/>
</dbReference>
<dbReference type="PANTHER" id="PTHR43054:SF1">
    <property type="entry name" value="SCYLLO-INOSITOL 2-DEHYDROGENASE (NADP(+)) IOLU"/>
    <property type="match status" value="1"/>
</dbReference>
<comment type="caution">
    <text evidence="3">The sequence shown here is derived from an EMBL/GenBank/DDBJ whole genome shotgun (WGS) entry which is preliminary data.</text>
</comment>
<dbReference type="RefSeq" id="WP_153738100.1">
    <property type="nucleotide sequence ID" value="NZ_WJNG01000016.1"/>
</dbReference>
<dbReference type="SUPFAM" id="SSF55347">
    <property type="entry name" value="Glyceraldehyde-3-phosphate dehydrogenase-like, C-terminal domain"/>
    <property type="match status" value="1"/>
</dbReference>
<evidence type="ECO:0000313" key="4">
    <source>
        <dbReference type="Proteomes" id="UP000799092"/>
    </source>
</evidence>
<organism evidence="3 4">
    <name type="scientific">Aquibacillus halophilus</name>
    <dbReference type="NCBI Taxonomy" id="930132"/>
    <lineage>
        <taxon>Bacteria</taxon>
        <taxon>Bacillati</taxon>
        <taxon>Bacillota</taxon>
        <taxon>Bacilli</taxon>
        <taxon>Bacillales</taxon>
        <taxon>Bacillaceae</taxon>
        <taxon>Aquibacillus</taxon>
    </lineage>
</organism>
<dbReference type="SUPFAM" id="SSF51735">
    <property type="entry name" value="NAD(P)-binding Rossmann-fold domains"/>
    <property type="match status" value="1"/>
</dbReference>
<gene>
    <name evidence="3" type="ORF">GH741_17725</name>
</gene>
<proteinExistence type="predicted"/>
<dbReference type="InterPro" id="IPR000683">
    <property type="entry name" value="Gfo/Idh/MocA-like_OxRdtase_N"/>
</dbReference>
<protein>
    <submittedName>
        <fullName evidence="3">Gfo/Idh/MocA family oxidoreductase</fullName>
    </submittedName>
</protein>
<dbReference type="Proteomes" id="UP000799092">
    <property type="component" value="Unassembled WGS sequence"/>
</dbReference>
<evidence type="ECO:0000313" key="3">
    <source>
        <dbReference type="EMBL" id="MRH44487.1"/>
    </source>
</evidence>
<evidence type="ECO:0000259" key="2">
    <source>
        <dbReference type="Pfam" id="PF22725"/>
    </source>
</evidence>
<feature type="domain" description="GFO/IDH/MocA-like oxidoreductase" evidence="2">
    <location>
        <begin position="137"/>
        <end position="246"/>
    </location>
</feature>
<reference evidence="3" key="1">
    <citation type="submission" date="2019-11" db="EMBL/GenBank/DDBJ databases">
        <authorList>
            <person name="Li J."/>
        </authorList>
    </citation>
    <scope>NUCLEOTIDE SEQUENCE</scope>
    <source>
        <strain evidence="3">B6B</strain>
    </source>
</reference>
<dbReference type="EMBL" id="WJNG01000016">
    <property type="protein sequence ID" value="MRH44487.1"/>
    <property type="molecule type" value="Genomic_DNA"/>
</dbReference>
<dbReference type="OrthoDB" id="9815825at2"/>
<evidence type="ECO:0000259" key="1">
    <source>
        <dbReference type="Pfam" id="PF01408"/>
    </source>
</evidence>
<dbReference type="InterPro" id="IPR055170">
    <property type="entry name" value="GFO_IDH_MocA-like_dom"/>
</dbReference>
<dbReference type="GO" id="GO:0000166">
    <property type="term" value="F:nucleotide binding"/>
    <property type="evidence" value="ECO:0007669"/>
    <property type="project" value="InterPro"/>
</dbReference>
<dbReference type="AlphaFoldDB" id="A0A6A8DN74"/>
<keyword evidence="4" id="KW-1185">Reference proteome</keyword>
<dbReference type="Gene3D" id="3.40.50.720">
    <property type="entry name" value="NAD(P)-binding Rossmann-like Domain"/>
    <property type="match status" value="1"/>
</dbReference>
<sequence length="327" mass="36892">MNLGTIGTNWITDLFIDAAKQTKGLNLTSVYSRTEQSAKKFAGKHGIDDYFTDLDVMAQSELIDCVYIASPNSLHYEQALLFLKNKKHVICEKPIFSNTRELDIAHRVAEENDVFLFESTRNLHLPNFKRLKESVEKVGKVRNVFLHRIKYSSRYDDVLKGEVPNIFSPEYSGGALVDLGVYPISIAVSLFGYPEDLDYSPVLLNTGVDGGGTLVLNYKDFTCTIIFSKISTSFNDSEINGEKATISIDDIGSLTNLKLTNIHSKQTIPIGIEQSENDMVYEVENFVRIIESKNKDEYINLKKVSRDVLTITETARQQNDIVYSCEK</sequence>